<reference evidence="1" key="1">
    <citation type="submission" date="2019-06" db="EMBL/GenBank/DDBJ databases">
        <authorList>
            <consortium name="Wellcome Sanger Institute Data Sharing"/>
        </authorList>
    </citation>
    <scope>NUCLEOTIDE SEQUENCE [LARGE SCALE GENOMIC DNA]</scope>
</reference>
<dbReference type="Ensembl" id="ENSMMDT00005028210.1">
    <property type="protein sequence ID" value="ENSMMDP00005027554.1"/>
    <property type="gene ID" value="ENSMMDG00005013205.1"/>
</dbReference>
<dbReference type="InParanoid" id="A0A667YUR2"/>
<dbReference type="GeneTree" id="ENSGT00510000053055"/>
<evidence type="ECO:0000313" key="1">
    <source>
        <dbReference type="Ensembl" id="ENSMMDP00005027554.1"/>
    </source>
</evidence>
<sequence length="307" mass="34376">MQTVVSNMPALEHKDLEHIREYQTEMVRSYQRHKQPEITRIPRWTRLCTNFKMPTDHRDATFLTTHSHSFQSWPTLLPSIIRPAPAIKRMKTAEPFPESTQRASFTAHYISPVVKASIKHLGHGCHQHKTSDCISGVFVQQTTSSVAMGDLVKVVERETSHHASFSRPAVSRSVASCSSGKTPILLHSLYQQPVSLSCPALKDFVSPLQGNHTECPVLVSGADLMTKSCIEFSPRALTGLYYTTTAQEHYCKKKTERAKPAIQPPSHILTSQEPGPTLTTVQTDFLPLQPSMQRLSQSQLDKVRALN</sequence>
<dbReference type="PANTHER" id="PTHR34828:SF1">
    <property type="entry name" value="TESTIS-EXPRESSED PROTEIN 45"/>
    <property type="match status" value="1"/>
</dbReference>
<reference evidence="1" key="2">
    <citation type="submission" date="2025-08" db="UniProtKB">
        <authorList>
            <consortium name="Ensembl"/>
        </authorList>
    </citation>
    <scope>IDENTIFICATION</scope>
</reference>
<reference evidence="1" key="3">
    <citation type="submission" date="2025-09" db="UniProtKB">
        <authorList>
            <consortium name="Ensembl"/>
        </authorList>
    </citation>
    <scope>IDENTIFICATION</scope>
</reference>
<keyword evidence="2" id="KW-1185">Reference proteome</keyword>
<accession>A0A667YUR2</accession>
<dbReference type="PANTHER" id="PTHR34828">
    <property type="entry name" value="TESTIS-EXPRESSED PROTEIN 45"/>
    <property type="match status" value="1"/>
</dbReference>
<name>A0A667YUR2_9TELE</name>
<proteinExistence type="predicted"/>
<protein>
    <submittedName>
        <fullName evidence="1">Uncharacterized protein</fullName>
    </submittedName>
</protein>
<dbReference type="AlphaFoldDB" id="A0A667YUR2"/>
<organism evidence="1 2">
    <name type="scientific">Myripristis murdjan</name>
    <name type="common">pinecone soldierfish</name>
    <dbReference type="NCBI Taxonomy" id="586833"/>
    <lineage>
        <taxon>Eukaryota</taxon>
        <taxon>Metazoa</taxon>
        <taxon>Chordata</taxon>
        <taxon>Craniata</taxon>
        <taxon>Vertebrata</taxon>
        <taxon>Euteleostomi</taxon>
        <taxon>Actinopterygii</taxon>
        <taxon>Neopterygii</taxon>
        <taxon>Teleostei</taxon>
        <taxon>Neoteleostei</taxon>
        <taxon>Acanthomorphata</taxon>
        <taxon>Holocentriformes</taxon>
        <taxon>Holocentridae</taxon>
        <taxon>Myripristis</taxon>
    </lineage>
</organism>
<dbReference type="Proteomes" id="UP000472263">
    <property type="component" value="Chromosome 4"/>
</dbReference>
<evidence type="ECO:0000313" key="2">
    <source>
        <dbReference type="Proteomes" id="UP000472263"/>
    </source>
</evidence>
<dbReference type="InterPro" id="IPR028001">
    <property type="entry name" value="SAXO5"/>
</dbReference>